<organism evidence="9 10">
    <name type="scientific">Limisphaera ngatamarikiensis</name>
    <dbReference type="NCBI Taxonomy" id="1324935"/>
    <lineage>
        <taxon>Bacteria</taxon>
        <taxon>Pseudomonadati</taxon>
        <taxon>Verrucomicrobiota</taxon>
        <taxon>Verrucomicrobiia</taxon>
        <taxon>Limisphaerales</taxon>
        <taxon>Limisphaeraceae</taxon>
        <taxon>Limisphaera</taxon>
    </lineage>
</organism>
<gene>
    <name evidence="9" type="ORF">G4L39_00525</name>
</gene>
<name>A0A6M1RXI5_9BACT</name>
<evidence type="ECO:0000256" key="3">
    <source>
        <dbReference type="ARBA" id="ARBA00016507"/>
    </source>
</evidence>
<proteinExistence type="inferred from homology"/>
<dbReference type="InterPro" id="IPR051472">
    <property type="entry name" value="T3SS_Stator/FliH"/>
</dbReference>
<dbReference type="GO" id="GO:0005829">
    <property type="term" value="C:cytosol"/>
    <property type="evidence" value="ECO:0007669"/>
    <property type="project" value="TreeGrafter"/>
</dbReference>
<evidence type="ECO:0000259" key="8">
    <source>
        <dbReference type="Pfam" id="PF02108"/>
    </source>
</evidence>
<evidence type="ECO:0000256" key="7">
    <source>
        <dbReference type="ARBA" id="ARBA00023225"/>
    </source>
</evidence>
<comment type="similarity">
    <text evidence="2">Belongs to the FliH family.</text>
</comment>
<accession>A0A6M1RXI5</accession>
<keyword evidence="4" id="KW-0813">Transport</keyword>
<dbReference type="InterPro" id="IPR018035">
    <property type="entry name" value="Flagellar_FliH/T3SS_HrpE"/>
</dbReference>
<protein>
    <recommendedName>
        <fullName evidence="3">Flagellar assembly protein FliH</fullName>
    </recommendedName>
</protein>
<feature type="domain" description="Flagellar assembly protein FliH/Type III secretion system HrpE" evidence="8">
    <location>
        <begin position="67"/>
        <end position="189"/>
    </location>
</feature>
<dbReference type="Proteomes" id="UP000477311">
    <property type="component" value="Unassembled WGS sequence"/>
</dbReference>
<dbReference type="EMBL" id="JAAKYA010000004">
    <property type="protein sequence ID" value="NGO37890.1"/>
    <property type="molecule type" value="Genomic_DNA"/>
</dbReference>
<dbReference type="PANTHER" id="PTHR34982">
    <property type="entry name" value="YOP PROTEINS TRANSLOCATION PROTEIN L"/>
    <property type="match status" value="1"/>
</dbReference>
<comment type="function">
    <text evidence="1">Needed for flagellar regrowth and assembly.</text>
</comment>
<comment type="caution">
    <text evidence="9">The sequence shown here is derived from an EMBL/GenBank/DDBJ whole genome shotgun (WGS) entry which is preliminary data.</text>
</comment>
<dbReference type="Pfam" id="PF02108">
    <property type="entry name" value="FliH"/>
    <property type="match status" value="1"/>
</dbReference>
<keyword evidence="10" id="KW-1185">Reference proteome</keyword>
<evidence type="ECO:0000313" key="10">
    <source>
        <dbReference type="Proteomes" id="UP000477311"/>
    </source>
</evidence>
<dbReference type="RefSeq" id="WP_165105104.1">
    <property type="nucleotide sequence ID" value="NZ_JAAKYA010000004.1"/>
</dbReference>
<keyword evidence="5" id="KW-1005">Bacterial flagellum biogenesis</keyword>
<dbReference type="PANTHER" id="PTHR34982:SF1">
    <property type="entry name" value="FLAGELLAR ASSEMBLY PROTEIN FLIH"/>
    <property type="match status" value="1"/>
</dbReference>
<evidence type="ECO:0000256" key="4">
    <source>
        <dbReference type="ARBA" id="ARBA00022448"/>
    </source>
</evidence>
<dbReference type="GO" id="GO:0044781">
    <property type="term" value="P:bacterial-type flagellum organization"/>
    <property type="evidence" value="ECO:0007669"/>
    <property type="project" value="UniProtKB-KW"/>
</dbReference>
<evidence type="ECO:0000256" key="2">
    <source>
        <dbReference type="ARBA" id="ARBA00006602"/>
    </source>
</evidence>
<reference evidence="9 10" key="1">
    <citation type="submission" date="2020-02" db="EMBL/GenBank/DDBJ databases">
        <title>Draft genome sequence of Limisphaera ngatamarikiensis NGM72.4T, a thermophilic Verrucomicrobia grouped in subdivision 3.</title>
        <authorList>
            <person name="Carere C.R."/>
            <person name="Steen J."/>
            <person name="Hugenholtz P."/>
            <person name="Stott M.B."/>
        </authorList>
    </citation>
    <scope>NUCLEOTIDE SEQUENCE [LARGE SCALE GENOMIC DNA]</scope>
    <source>
        <strain evidence="9 10">NGM72.4</strain>
    </source>
</reference>
<keyword evidence="7" id="KW-1006">Bacterial flagellum protein export</keyword>
<evidence type="ECO:0000256" key="5">
    <source>
        <dbReference type="ARBA" id="ARBA00022795"/>
    </source>
</evidence>
<dbReference type="GO" id="GO:0015031">
    <property type="term" value="P:protein transport"/>
    <property type="evidence" value="ECO:0007669"/>
    <property type="project" value="UniProtKB-KW"/>
</dbReference>
<sequence>MSWSETIRLDRPLRGVRLITGRPPGPDWPAVWAGELRRAREEGRREGERALSEQLIRQRNELAEMQRGVLDALRRAVPEVLRQAESMLIPLALEAARRIVAEVPIDAALVERVVREALRQAGDTAEVTVRLHPEDLALLRQHGSSLLEGSAGSAPLRFVASEEVGRGGCVVQTRFGLIDARRETKLEQLRQTLLT</sequence>
<keyword evidence="6" id="KW-0653">Protein transport</keyword>
<evidence type="ECO:0000313" key="9">
    <source>
        <dbReference type="EMBL" id="NGO37890.1"/>
    </source>
</evidence>
<evidence type="ECO:0000256" key="1">
    <source>
        <dbReference type="ARBA" id="ARBA00003041"/>
    </source>
</evidence>
<dbReference type="AlphaFoldDB" id="A0A6M1RXI5"/>
<evidence type="ECO:0000256" key="6">
    <source>
        <dbReference type="ARBA" id="ARBA00022927"/>
    </source>
</evidence>